<reference evidence="1 2" key="1">
    <citation type="journal article" date="2022" name="Nat. Genet.">
        <title>Improved pea reference genome and pan-genome highlight genomic features and evolutionary characteristics.</title>
        <authorList>
            <person name="Yang T."/>
            <person name="Liu R."/>
            <person name="Luo Y."/>
            <person name="Hu S."/>
            <person name="Wang D."/>
            <person name="Wang C."/>
            <person name="Pandey M.K."/>
            <person name="Ge S."/>
            <person name="Xu Q."/>
            <person name="Li N."/>
            <person name="Li G."/>
            <person name="Huang Y."/>
            <person name="Saxena R.K."/>
            <person name="Ji Y."/>
            <person name="Li M."/>
            <person name="Yan X."/>
            <person name="He Y."/>
            <person name="Liu Y."/>
            <person name="Wang X."/>
            <person name="Xiang C."/>
            <person name="Varshney R.K."/>
            <person name="Ding H."/>
            <person name="Gao S."/>
            <person name="Zong X."/>
        </authorList>
    </citation>
    <scope>NUCLEOTIDE SEQUENCE [LARGE SCALE GENOMIC DNA]</scope>
    <source>
        <strain evidence="1 2">cv. Zhongwan 6</strain>
    </source>
</reference>
<evidence type="ECO:0000313" key="2">
    <source>
        <dbReference type="Proteomes" id="UP001058974"/>
    </source>
</evidence>
<dbReference type="Gramene" id="Psat02G0246900-T1">
    <property type="protein sequence ID" value="KAI5436039.1"/>
    <property type="gene ID" value="KIW84_022469"/>
</dbReference>
<dbReference type="AlphaFoldDB" id="A0A9D4YCK9"/>
<protein>
    <submittedName>
        <fullName evidence="1">Uncharacterized protein</fullName>
    </submittedName>
</protein>
<organism evidence="1 2">
    <name type="scientific">Pisum sativum</name>
    <name type="common">Garden pea</name>
    <name type="synonym">Lathyrus oleraceus</name>
    <dbReference type="NCBI Taxonomy" id="3888"/>
    <lineage>
        <taxon>Eukaryota</taxon>
        <taxon>Viridiplantae</taxon>
        <taxon>Streptophyta</taxon>
        <taxon>Embryophyta</taxon>
        <taxon>Tracheophyta</taxon>
        <taxon>Spermatophyta</taxon>
        <taxon>Magnoliopsida</taxon>
        <taxon>eudicotyledons</taxon>
        <taxon>Gunneridae</taxon>
        <taxon>Pentapetalae</taxon>
        <taxon>rosids</taxon>
        <taxon>fabids</taxon>
        <taxon>Fabales</taxon>
        <taxon>Fabaceae</taxon>
        <taxon>Papilionoideae</taxon>
        <taxon>50 kb inversion clade</taxon>
        <taxon>NPAAA clade</taxon>
        <taxon>Hologalegina</taxon>
        <taxon>IRL clade</taxon>
        <taxon>Fabeae</taxon>
        <taxon>Lathyrus</taxon>
    </lineage>
</organism>
<dbReference type="Proteomes" id="UP001058974">
    <property type="component" value="Chromosome 2"/>
</dbReference>
<keyword evidence="2" id="KW-1185">Reference proteome</keyword>
<accession>A0A9D4YCK9</accession>
<evidence type="ECO:0000313" key="1">
    <source>
        <dbReference type="EMBL" id="KAI5436039.1"/>
    </source>
</evidence>
<proteinExistence type="predicted"/>
<sequence length="121" mass="13392">MTISPSKLDNNIVRTRSNGAIFSDFVGKMYSFGFHRKDDSLVTASTVGTLLENRCGIHHSMITAVHGASKGINREFVSIRMSPINDSFRPGLCRSNGRGSYKADLFTLIRQGSLRHCSRGR</sequence>
<name>A0A9D4YCK9_PEA</name>
<comment type="caution">
    <text evidence="1">The sequence shown here is derived from an EMBL/GenBank/DDBJ whole genome shotgun (WGS) entry which is preliminary data.</text>
</comment>
<gene>
    <name evidence="1" type="ORF">KIW84_022469</name>
</gene>
<dbReference type="EMBL" id="JAMSHJ010000002">
    <property type="protein sequence ID" value="KAI5436039.1"/>
    <property type="molecule type" value="Genomic_DNA"/>
</dbReference>